<organism evidence="1 2">
    <name type="scientific">Paramicrobacterium chengjingii</name>
    <dbReference type="NCBI Taxonomy" id="2769067"/>
    <lineage>
        <taxon>Bacteria</taxon>
        <taxon>Bacillati</taxon>
        <taxon>Actinomycetota</taxon>
        <taxon>Actinomycetes</taxon>
        <taxon>Micrococcales</taxon>
        <taxon>Microbacteriaceae</taxon>
        <taxon>Paramicrobacterium</taxon>
    </lineage>
</organism>
<dbReference type="SUPFAM" id="SSF56112">
    <property type="entry name" value="Protein kinase-like (PK-like)"/>
    <property type="match status" value="1"/>
</dbReference>
<dbReference type="Proteomes" id="UP000662814">
    <property type="component" value="Chromosome"/>
</dbReference>
<accession>A0ABX6YHZ8</accession>
<evidence type="ECO:0000313" key="1">
    <source>
        <dbReference type="EMBL" id="QPZ37967.1"/>
    </source>
</evidence>
<evidence type="ECO:0000313" key="2">
    <source>
        <dbReference type="Proteomes" id="UP000662814"/>
    </source>
</evidence>
<dbReference type="EMBL" id="CP061169">
    <property type="protein sequence ID" value="QPZ37967.1"/>
    <property type="molecule type" value="Genomic_DNA"/>
</dbReference>
<keyword evidence="2" id="KW-1185">Reference proteome</keyword>
<proteinExistence type="predicted"/>
<reference evidence="1 2" key="1">
    <citation type="submission" date="2020-12" db="EMBL/GenBank/DDBJ databases">
        <title>Microbacterium sp. HY060.</title>
        <authorList>
            <person name="Zhou J."/>
        </authorList>
    </citation>
    <scope>NUCLEOTIDE SEQUENCE [LARGE SCALE GENOMIC DNA]</scope>
    <source>
        <strain evidence="1 2">HY60</strain>
    </source>
</reference>
<sequence length="270" mass="29750">MSLADAEPGEKPGDDVLIAFGAAPARPRNLTGGRGRTWMAGNVVFRPHGDAEESIWKARVLADREPAHGFRTSRPIPAADGNWVYGGWEAWEWLAGETDESRVVDVIRAGAAFHEAIVHLQRPAFIDHSDDAWSRADRMAWEENPLPRGSFMRRLEREFQPVLSPSQVIHGDLLGNVMFAPDLPPAIIDWAPYWRPAGLGAAIAAVDASCWHGWPAGRLAELGDGIPEWRQLLVRAVAFRIATLHNLDSWGEGMDERHEPVVSAVISIPS</sequence>
<evidence type="ECO:0008006" key="3">
    <source>
        <dbReference type="Google" id="ProtNLM"/>
    </source>
</evidence>
<dbReference type="InterPro" id="IPR011009">
    <property type="entry name" value="Kinase-like_dom_sf"/>
</dbReference>
<name>A0ABX6YHZ8_9MICO</name>
<protein>
    <recommendedName>
        <fullName evidence="3">TIGR02569 family protein</fullName>
    </recommendedName>
</protein>
<gene>
    <name evidence="1" type="ORF">HCR76_14325</name>
</gene>
<dbReference type="RefSeq" id="WP_166987836.1">
    <property type="nucleotide sequence ID" value="NZ_CP061169.1"/>
</dbReference>